<sequence>MGGNEEEYSGDGWKSIKNMTFECICLKNAGI</sequence>
<proteinExistence type="predicted"/>
<evidence type="ECO:0000313" key="2">
    <source>
        <dbReference type="Proteomes" id="UP000018372"/>
    </source>
</evidence>
<dbReference type="AlphaFoldDB" id="R5V9V5"/>
<gene>
    <name evidence="1" type="ORF">BN536_00153</name>
</gene>
<organism evidence="1 2">
    <name type="scientific">Phocaeicola plebeius CAG:211</name>
    <dbReference type="NCBI Taxonomy" id="1263052"/>
    <lineage>
        <taxon>Bacteria</taxon>
        <taxon>Pseudomonadati</taxon>
        <taxon>Bacteroidota</taxon>
        <taxon>Bacteroidia</taxon>
        <taxon>Bacteroidales</taxon>
        <taxon>Bacteroidaceae</taxon>
        <taxon>Phocaeicola</taxon>
    </lineage>
</organism>
<evidence type="ECO:0000313" key="1">
    <source>
        <dbReference type="EMBL" id="CCZ87155.1"/>
    </source>
</evidence>
<name>R5V9V5_9BACT</name>
<dbReference type="Proteomes" id="UP000018372">
    <property type="component" value="Unassembled WGS sequence"/>
</dbReference>
<protein>
    <submittedName>
        <fullName evidence="1">Uncharacterized protein</fullName>
    </submittedName>
</protein>
<accession>R5V9V5</accession>
<dbReference type="EMBL" id="CBAT010000124">
    <property type="protein sequence ID" value="CCZ87155.1"/>
    <property type="molecule type" value="Genomic_DNA"/>
</dbReference>
<reference evidence="1" key="1">
    <citation type="submission" date="2012-11" db="EMBL/GenBank/DDBJ databases">
        <title>Dependencies among metagenomic species, viruses, plasmids and units of genetic variation.</title>
        <authorList>
            <person name="Nielsen H.B."/>
            <person name="Almeida M."/>
            <person name="Juncker A.S."/>
            <person name="Rasmussen S."/>
            <person name="Li J."/>
            <person name="Sunagawa S."/>
            <person name="Plichta D."/>
            <person name="Gautier L."/>
            <person name="Le Chatelier E."/>
            <person name="Peletier E."/>
            <person name="Bonde I."/>
            <person name="Nielsen T."/>
            <person name="Manichanh C."/>
            <person name="Arumugam M."/>
            <person name="Batto J."/>
            <person name="Santos M.B.Q.D."/>
            <person name="Blom N."/>
            <person name="Borruel N."/>
            <person name="Burgdorf K.S."/>
            <person name="Boumezbeur F."/>
            <person name="Casellas F."/>
            <person name="Dore J."/>
            <person name="Guarner F."/>
            <person name="Hansen T."/>
            <person name="Hildebrand F."/>
            <person name="Kaas R.S."/>
            <person name="Kennedy S."/>
            <person name="Kristiansen K."/>
            <person name="Kultima J.R."/>
            <person name="Leonard P."/>
            <person name="Levenez F."/>
            <person name="Lund O."/>
            <person name="Moumen B."/>
            <person name="Le Paslier D."/>
            <person name="Pons N."/>
            <person name="Pedersen O."/>
            <person name="Prifti E."/>
            <person name="Qin J."/>
            <person name="Raes J."/>
            <person name="Tap J."/>
            <person name="Tims S."/>
            <person name="Ussery D.W."/>
            <person name="Yamada T."/>
            <person name="MetaHit consortium"/>
            <person name="Renault P."/>
            <person name="Sicheritz-Ponten T."/>
            <person name="Bork P."/>
            <person name="Wang J."/>
            <person name="Brunak S."/>
            <person name="Ehrlich S.D."/>
        </authorList>
    </citation>
    <scope>NUCLEOTIDE SEQUENCE [LARGE SCALE GENOMIC DNA]</scope>
</reference>
<comment type="caution">
    <text evidence="1">The sequence shown here is derived from an EMBL/GenBank/DDBJ whole genome shotgun (WGS) entry which is preliminary data.</text>
</comment>